<evidence type="ECO:0000256" key="2">
    <source>
        <dbReference type="PROSITE-ProRule" id="PRU00335"/>
    </source>
</evidence>
<dbReference type="GO" id="GO:0003677">
    <property type="term" value="F:DNA binding"/>
    <property type="evidence" value="ECO:0007669"/>
    <property type="project" value="UniProtKB-UniRule"/>
</dbReference>
<dbReference type="EMBL" id="DF820484">
    <property type="protein sequence ID" value="GAK30119.1"/>
    <property type="molecule type" value="Genomic_DNA"/>
</dbReference>
<dbReference type="InterPro" id="IPR050109">
    <property type="entry name" value="HTH-type_TetR-like_transc_reg"/>
</dbReference>
<proteinExistence type="predicted"/>
<dbReference type="eggNOG" id="COG1309">
    <property type="taxonomic scope" value="Bacteria"/>
</dbReference>
<feature type="domain" description="HTH tetR-type" evidence="3">
    <location>
        <begin position="21"/>
        <end position="81"/>
    </location>
</feature>
<name>A0A069CRT8_WEIOS</name>
<dbReference type="SUPFAM" id="SSF46689">
    <property type="entry name" value="Homeodomain-like"/>
    <property type="match status" value="1"/>
</dbReference>
<evidence type="ECO:0000313" key="5">
    <source>
        <dbReference type="Proteomes" id="UP000030643"/>
    </source>
</evidence>
<dbReference type="GO" id="GO:0006355">
    <property type="term" value="P:regulation of DNA-templated transcription"/>
    <property type="evidence" value="ECO:0007669"/>
    <property type="project" value="UniProtKB-ARBA"/>
</dbReference>
<evidence type="ECO:0000256" key="1">
    <source>
        <dbReference type="ARBA" id="ARBA00023125"/>
    </source>
</evidence>
<accession>A0A069CRT8</accession>
<dbReference type="InterPro" id="IPR009057">
    <property type="entry name" value="Homeodomain-like_sf"/>
</dbReference>
<dbReference type="PANTHER" id="PTHR30055:SF222">
    <property type="entry name" value="REGULATORY PROTEIN"/>
    <property type="match status" value="1"/>
</dbReference>
<gene>
    <name evidence="4" type="primary">ycfA</name>
    <name evidence="4" type="ORF">WOSG25_012160</name>
</gene>
<dbReference type="Proteomes" id="UP000030643">
    <property type="component" value="Unassembled WGS sequence"/>
</dbReference>
<protein>
    <submittedName>
        <fullName evidence="4">Transcriptional regulator</fullName>
    </submittedName>
</protein>
<evidence type="ECO:0000259" key="3">
    <source>
        <dbReference type="PROSITE" id="PS50977"/>
    </source>
</evidence>
<dbReference type="STRING" id="1329250.WOSG25_012160"/>
<keyword evidence="1 2" id="KW-0238">DNA-binding</keyword>
<dbReference type="Gene3D" id="1.10.357.10">
    <property type="entry name" value="Tetracycline Repressor, domain 2"/>
    <property type="match status" value="1"/>
</dbReference>
<dbReference type="PRINTS" id="PR00455">
    <property type="entry name" value="HTHTETR"/>
</dbReference>
<dbReference type="RefSeq" id="WP_045476289.1">
    <property type="nucleotide sequence ID" value="NZ_DF820484.1"/>
</dbReference>
<reference evidence="5" key="1">
    <citation type="journal article" date="2014" name="Genome Announc.">
        <title>Draft genome sequence of Weissella oryzae SG25T, isolated from fermented rice grains.</title>
        <authorList>
            <person name="Tanizawa Y."/>
            <person name="Fujisawa T."/>
            <person name="Mochizuki T."/>
            <person name="Kaminuma E."/>
            <person name="Suzuki Y."/>
            <person name="Nakamura Y."/>
            <person name="Tohno M."/>
        </authorList>
    </citation>
    <scope>NUCLEOTIDE SEQUENCE [LARGE SCALE GENOMIC DNA]</scope>
    <source>
        <strain evidence="5">DSM 25784 / JCM 18191 / LMG 30913 / SG25</strain>
    </source>
</reference>
<dbReference type="Pfam" id="PF00440">
    <property type="entry name" value="TetR_N"/>
    <property type="match status" value="1"/>
</dbReference>
<dbReference type="InterPro" id="IPR023772">
    <property type="entry name" value="DNA-bd_HTH_TetR-type_CS"/>
</dbReference>
<evidence type="ECO:0000313" key="4">
    <source>
        <dbReference type="EMBL" id="GAK30119.1"/>
    </source>
</evidence>
<organism evidence="4 5">
    <name type="scientific">Weissella oryzae (strain DSM 25784 / JCM 18191 / LMG 30913 / SG25)</name>
    <dbReference type="NCBI Taxonomy" id="1329250"/>
    <lineage>
        <taxon>Bacteria</taxon>
        <taxon>Bacillati</taxon>
        <taxon>Bacillota</taxon>
        <taxon>Bacilli</taxon>
        <taxon>Lactobacillales</taxon>
        <taxon>Lactobacillaceae</taxon>
        <taxon>Weissella</taxon>
    </lineage>
</organism>
<sequence length="214" mass="23983">MAEQDIKTIYEQTLAKMTDLTDRQKAVLRAALKLFAAQGFEATTTAQIAAEAGVASGSVYKHFNNKQGLLMAVLSPLFQGTLMTVADEFIDENFNDEYLSVEQFIKAIVTDRLYFISNNFQELKLLFGQVLANEAFKSELIEFLKNQLNKSAIVEIKRMQTAGIMVDLPIDIIFQLLFGMAIGYFGKLIAGINLRSIDEEIELVNTLLIRALKK</sequence>
<dbReference type="InterPro" id="IPR001647">
    <property type="entry name" value="HTH_TetR"/>
</dbReference>
<dbReference type="PANTHER" id="PTHR30055">
    <property type="entry name" value="HTH-TYPE TRANSCRIPTIONAL REGULATOR RUTR"/>
    <property type="match status" value="1"/>
</dbReference>
<dbReference type="PROSITE" id="PS50977">
    <property type="entry name" value="HTH_TETR_2"/>
    <property type="match status" value="1"/>
</dbReference>
<dbReference type="AlphaFoldDB" id="A0A069CRT8"/>
<feature type="DNA-binding region" description="H-T-H motif" evidence="2">
    <location>
        <begin position="44"/>
        <end position="63"/>
    </location>
</feature>
<dbReference type="PROSITE" id="PS01081">
    <property type="entry name" value="HTH_TETR_1"/>
    <property type="match status" value="1"/>
</dbReference>
<keyword evidence="5" id="KW-1185">Reference proteome</keyword>
<dbReference type="OrthoDB" id="9780824at2"/>